<protein>
    <submittedName>
        <fullName evidence="2">Decapping nuclease</fullName>
    </submittedName>
</protein>
<dbReference type="WBParaSite" id="jg25128">
    <property type="protein sequence ID" value="jg25128"/>
    <property type="gene ID" value="jg25128"/>
</dbReference>
<evidence type="ECO:0000313" key="2">
    <source>
        <dbReference type="WBParaSite" id="jg25128"/>
    </source>
</evidence>
<dbReference type="Proteomes" id="UP000887574">
    <property type="component" value="Unplaced"/>
</dbReference>
<sequence length="127" mass="14767">MLFCTFKAITFVCEIKADYLNKNGNVKDDLYELKAYKGHNFETFVSRKENSENRESVSYESGYNAIFASTLEIDCFDPADGKMIELKTNQTENFSPSWALQAWLQSHLVMFRPLWLEHATMIVMCKK</sequence>
<evidence type="ECO:0000313" key="1">
    <source>
        <dbReference type="Proteomes" id="UP000887574"/>
    </source>
</evidence>
<organism evidence="1 2">
    <name type="scientific">Ditylenchus dipsaci</name>
    <dbReference type="NCBI Taxonomy" id="166011"/>
    <lineage>
        <taxon>Eukaryota</taxon>
        <taxon>Metazoa</taxon>
        <taxon>Ecdysozoa</taxon>
        <taxon>Nematoda</taxon>
        <taxon>Chromadorea</taxon>
        <taxon>Rhabditida</taxon>
        <taxon>Tylenchina</taxon>
        <taxon>Tylenchomorpha</taxon>
        <taxon>Sphaerularioidea</taxon>
        <taxon>Anguinidae</taxon>
        <taxon>Anguininae</taxon>
        <taxon>Ditylenchus</taxon>
    </lineage>
</organism>
<reference evidence="2" key="1">
    <citation type="submission" date="2022-11" db="UniProtKB">
        <authorList>
            <consortium name="WormBaseParasite"/>
        </authorList>
    </citation>
    <scope>IDENTIFICATION</scope>
</reference>
<name>A0A915E2D5_9BILA</name>
<dbReference type="AlphaFoldDB" id="A0A915E2D5"/>
<keyword evidence="1" id="KW-1185">Reference proteome</keyword>
<accession>A0A915E2D5</accession>
<proteinExistence type="predicted"/>